<dbReference type="PANTHER" id="PTHR43684:SF1">
    <property type="entry name" value="ENOYL-COA DELTA ISOMERASE 2"/>
    <property type="match status" value="1"/>
</dbReference>
<dbReference type="InterPro" id="IPR014748">
    <property type="entry name" value="Enoyl-CoA_hydra_C"/>
</dbReference>
<name>A0A8J2WL91_9CRUS</name>
<protein>
    <recommendedName>
        <fullName evidence="4">ACB domain-containing protein</fullName>
    </recommendedName>
</protein>
<dbReference type="PRINTS" id="PR00689">
    <property type="entry name" value="ACOABINDINGP"/>
</dbReference>
<dbReference type="GO" id="GO:0004165">
    <property type="term" value="F:delta(3)-delta(2)-enoyl-CoA isomerase activity"/>
    <property type="evidence" value="ECO:0007669"/>
    <property type="project" value="UniProtKB-ARBA"/>
</dbReference>
<dbReference type="CDD" id="cd00435">
    <property type="entry name" value="ACBP"/>
    <property type="match status" value="1"/>
</dbReference>
<dbReference type="Gene3D" id="1.20.80.10">
    <property type="match status" value="1"/>
</dbReference>
<keyword evidence="2" id="KW-0576">Peroxisome</keyword>
<gene>
    <name evidence="5" type="ORF">DGAL_LOCUS13763</name>
</gene>
<keyword evidence="3" id="KW-0413">Isomerase</keyword>
<organism evidence="5 6">
    <name type="scientific">Daphnia galeata</name>
    <dbReference type="NCBI Taxonomy" id="27404"/>
    <lineage>
        <taxon>Eukaryota</taxon>
        <taxon>Metazoa</taxon>
        <taxon>Ecdysozoa</taxon>
        <taxon>Arthropoda</taxon>
        <taxon>Crustacea</taxon>
        <taxon>Branchiopoda</taxon>
        <taxon>Diplostraca</taxon>
        <taxon>Cladocera</taxon>
        <taxon>Anomopoda</taxon>
        <taxon>Daphniidae</taxon>
        <taxon>Daphnia</taxon>
    </lineage>
</organism>
<dbReference type="OrthoDB" id="409763at2759"/>
<evidence type="ECO:0000313" key="6">
    <source>
        <dbReference type="Proteomes" id="UP000789390"/>
    </source>
</evidence>
<proteinExistence type="predicted"/>
<dbReference type="FunFam" id="3.90.226.10:FF:000084">
    <property type="entry name" value="Enoyl-CoA delta isomerase 2, mitochondrial"/>
    <property type="match status" value="1"/>
</dbReference>
<comment type="subcellular location">
    <subcellularLocation>
        <location evidence="1">Peroxisome</location>
    </subcellularLocation>
</comment>
<reference evidence="5" key="1">
    <citation type="submission" date="2021-11" db="EMBL/GenBank/DDBJ databases">
        <authorList>
            <person name="Schell T."/>
        </authorList>
    </citation>
    <scope>NUCLEOTIDE SEQUENCE</scope>
    <source>
        <strain evidence="5">M5</strain>
    </source>
</reference>
<comment type="caution">
    <text evidence="5">The sequence shown here is derived from an EMBL/GenBank/DDBJ whole genome shotgun (WGS) entry which is preliminary data.</text>
</comment>
<dbReference type="PANTHER" id="PTHR43684">
    <property type="match status" value="1"/>
</dbReference>
<dbReference type="InterPro" id="IPR051053">
    <property type="entry name" value="ECH/Chromodomain_protein"/>
</dbReference>
<accession>A0A8J2WL91</accession>
<dbReference type="Proteomes" id="UP000789390">
    <property type="component" value="Unassembled WGS sequence"/>
</dbReference>
<dbReference type="InterPro" id="IPR035984">
    <property type="entry name" value="Acyl-CoA-binding_sf"/>
</dbReference>
<dbReference type="Gene3D" id="3.90.226.10">
    <property type="entry name" value="2-enoyl-CoA Hydratase, Chain A, domain 1"/>
    <property type="match status" value="1"/>
</dbReference>
<feature type="domain" description="ACB" evidence="4">
    <location>
        <begin position="44"/>
        <end position="129"/>
    </location>
</feature>
<sequence length="394" mass="43419">MVFPSVAYCLRNRCLSFSMMKPMACIATSRLVSAIGSHHFSTGITEQFDEAQKRLQTLKTSPGNEAKLKLYGLFKQATVGKVNTKRPGMTDFVGKAKWDAWNSLGSLSQEEAKSKYIEYVNSLVGPANNSAEPVAAEQSGAAGFEVSMNGKLRIITINKPTKKNAFSQEMYSNFAKLLKNAAEDPNTTLVAVTGAGNFFSSGNDLSNFTSITGSISEAAEQGRRTLNNFVSSLIDFPKPIIGVVNGPALGIACTILGLMDAVYATDRGWFQTPFSALGQSPEACSSYTFPKLMGSSKANEMLLFNKKITAVEACKLGLITEVFQDANFQNEVWPKLKEWSELPIKSLVYSKQLSRQFDRELLHKVNDAECERLLERWQSEDCMEAIMKFFNKNS</sequence>
<dbReference type="InterPro" id="IPR000582">
    <property type="entry name" value="Acyl-CoA-binding_protein"/>
</dbReference>
<dbReference type="PROSITE" id="PS00880">
    <property type="entry name" value="ACB_1"/>
    <property type="match status" value="1"/>
</dbReference>
<dbReference type="Pfam" id="PF00887">
    <property type="entry name" value="ACBP"/>
    <property type="match status" value="1"/>
</dbReference>
<dbReference type="Pfam" id="PF00378">
    <property type="entry name" value="ECH_1"/>
    <property type="match status" value="1"/>
</dbReference>
<dbReference type="Gene3D" id="1.10.12.10">
    <property type="entry name" value="Lyase 2-enoyl-coa Hydratase, Chain A, domain 2"/>
    <property type="match status" value="1"/>
</dbReference>
<keyword evidence="6" id="KW-1185">Reference proteome</keyword>
<dbReference type="SUPFAM" id="SSF52096">
    <property type="entry name" value="ClpP/crotonase"/>
    <property type="match status" value="1"/>
</dbReference>
<dbReference type="GO" id="GO:0005777">
    <property type="term" value="C:peroxisome"/>
    <property type="evidence" value="ECO:0007669"/>
    <property type="project" value="UniProtKB-SubCell"/>
</dbReference>
<dbReference type="SUPFAM" id="SSF47027">
    <property type="entry name" value="Acyl-CoA binding protein"/>
    <property type="match status" value="1"/>
</dbReference>
<dbReference type="EMBL" id="CAKKLH010000301">
    <property type="protein sequence ID" value="CAH0110210.1"/>
    <property type="molecule type" value="Genomic_DNA"/>
</dbReference>
<dbReference type="InterPro" id="IPR022408">
    <property type="entry name" value="Acyl-CoA-binding_prot_CS"/>
</dbReference>
<evidence type="ECO:0000259" key="4">
    <source>
        <dbReference type="PROSITE" id="PS51228"/>
    </source>
</evidence>
<dbReference type="GO" id="GO:0000062">
    <property type="term" value="F:fatty-acyl-CoA binding"/>
    <property type="evidence" value="ECO:0007669"/>
    <property type="project" value="InterPro"/>
</dbReference>
<evidence type="ECO:0000256" key="1">
    <source>
        <dbReference type="ARBA" id="ARBA00004275"/>
    </source>
</evidence>
<dbReference type="InterPro" id="IPR014352">
    <property type="entry name" value="FERM/acyl-CoA-bd_prot_sf"/>
</dbReference>
<dbReference type="AlphaFoldDB" id="A0A8J2WL91"/>
<dbReference type="CDD" id="cd06558">
    <property type="entry name" value="crotonase-like"/>
    <property type="match status" value="1"/>
</dbReference>
<evidence type="ECO:0000256" key="3">
    <source>
        <dbReference type="ARBA" id="ARBA00023235"/>
    </source>
</evidence>
<evidence type="ECO:0000313" key="5">
    <source>
        <dbReference type="EMBL" id="CAH0110210.1"/>
    </source>
</evidence>
<evidence type="ECO:0000256" key="2">
    <source>
        <dbReference type="ARBA" id="ARBA00023140"/>
    </source>
</evidence>
<dbReference type="InterPro" id="IPR029045">
    <property type="entry name" value="ClpP/crotonase-like_dom_sf"/>
</dbReference>
<dbReference type="InterPro" id="IPR001753">
    <property type="entry name" value="Enoyl-CoA_hydra/iso"/>
</dbReference>
<dbReference type="PROSITE" id="PS51228">
    <property type="entry name" value="ACB_2"/>
    <property type="match status" value="1"/>
</dbReference>